<organism evidence="1 2">
    <name type="scientific">Budvicia aquatica</name>
    <dbReference type="NCBI Taxonomy" id="82979"/>
    <lineage>
        <taxon>Bacteria</taxon>
        <taxon>Pseudomonadati</taxon>
        <taxon>Pseudomonadota</taxon>
        <taxon>Gammaproteobacteria</taxon>
        <taxon>Enterobacterales</taxon>
        <taxon>Budviciaceae</taxon>
        <taxon>Budvicia</taxon>
    </lineage>
</organism>
<evidence type="ECO:0000313" key="2">
    <source>
        <dbReference type="Proteomes" id="UP000224974"/>
    </source>
</evidence>
<keyword evidence="2" id="KW-1185">Reference proteome</keyword>
<dbReference type="RefSeq" id="WP_029096466.1">
    <property type="nucleotide sequence ID" value="NZ_BRLG01000008.1"/>
</dbReference>
<proteinExistence type="predicted"/>
<dbReference type="EMBL" id="PDDX01000001">
    <property type="protein sequence ID" value="PHI29934.1"/>
    <property type="molecule type" value="Genomic_DNA"/>
</dbReference>
<comment type="caution">
    <text evidence="1">The sequence shown here is derived from an EMBL/GenBank/DDBJ whole genome shotgun (WGS) entry which is preliminary data.</text>
</comment>
<protein>
    <submittedName>
        <fullName evidence="1">Uncharacterized protein</fullName>
    </submittedName>
</protein>
<dbReference type="Proteomes" id="UP000224974">
    <property type="component" value="Unassembled WGS sequence"/>
</dbReference>
<accession>A0A2C6DME5</accession>
<evidence type="ECO:0000313" key="1">
    <source>
        <dbReference type="EMBL" id="PHI29934.1"/>
    </source>
</evidence>
<name>A0A2C6DME5_9GAMM</name>
<sequence>MKYKFEDVDTASPSSSDDAIQALLAAFAALAASVAQGSDEKKQDILSKLDQVLELNKGVDCYVELARIGQITKIALYGKE</sequence>
<dbReference type="AlphaFoldDB" id="A0A2C6DME5"/>
<reference evidence="2" key="1">
    <citation type="submission" date="2017-09" db="EMBL/GenBank/DDBJ databases">
        <title>FDA dAtabase for Regulatory Grade micrObial Sequences (FDA-ARGOS): Supporting development and validation of Infectious Disease Dx tests.</title>
        <authorList>
            <person name="Minogue T."/>
            <person name="Wolcott M."/>
            <person name="Wasieloski L."/>
            <person name="Aguilar W."/>
            <person name="Moore D."/>
            <person name="Tallon L."/>
            <person name="Sadzewicz L."/>
            <person name="Ott S."/>
            <person name="Zhao X."/>
            <person name="Nagaraj S."/>
            <person name="Vavikolanu K."/>
            <person name="Aluvathingal J."/>
            <person name="Nadendla S."/>
            <person name="Sichtig H."/>
        </authorList>
    </citation>
    <scope>NUCLEOTIDE SEQUENCE [LARGE SCALE GENOMIC DNA]</scope>
    <source>
        <strain evidence="2">FDAARGOS_387</strain>
    </source>
</reference>
<gene>
    <name evidence="1" type="ORF">CRN84_11600</name>
</gene>